<comment type="caution">
    <text evidence="1">The sequence shown here is derived from an EMBL/GenBank/DDBJ whole genome shotgun (WGS) entry which is preliminary data.</text>
</comment>
<proteinExistence type="predicted"/>
<dbReference type="EMBL" id="JACJVO010000009">
    <property type="protein sequence ID" value="MBB6731101.1"/>
    <property type="molecule type" value="Genomic_DNA"/>
</dbReference>
<name>A0A7X0SJH8_9BACL</name>
<dbReference type="RefSeq" id="WP_185128742.1">
    <property type="nucleotide sequence ID" value="NZ_JACJVO010000009.1"/>
</dbReference>
<sequence length="211" mass="23610">MPANAQQVEKLLASLQDRPSLPPLSPQRLWSFAMDRDIAAFRDGSDLEFRDSAEGHALTAALYLANDSLDRAHELVQAHEGHPTCDWVHAIVHRREGDYANSKYWVRRAGAHSAYHGLQARASRLLGESDNPAEASAPLASALEKIRTQGEWNAYLFVDAVSMQESGGGDEASLRLLERLQQLEWQILMRYLNGLLRLDGRQEEERHESGG</sequence>
<reference evidence="1 2" key="1">
    <citation type="submission" date="2020-08" db="EMBL/GenBank/DDBJ databases">
        <title>Cohnella phylogeny.</title>
        <authorList>
            <person name="Dunlap C."/>
        </authorList>
    </citation>
    <scope>NUCLEOTIDE SEQUENCE [LARGE SCALE GENOMIC DNA]</scope>
    <source>
        <strain evidence="1 2">CBP 2801</strain>
    </source>
</reference>
<keyword evidence="2" id="KW-1185">Reference proteome</keyword>
<evidence type="ECO:0000313" key="1">
    <source>
        <dbReference type="EMBL" id="MBB6731101.1"/>
    </source>
</evidence>
<gene>
    <name evidence="1" type="ORF">H7C18_09305</name>
</gene>
<evidence type="ECO:0000313" key="2">
    <source>
        <dbReference type="Proteomes" id="UP000564644"/>
    </source>
</evidence>
<protein>
    <submittedName>
        <fullName evidence="1">Uncharacterized protein</fullName>
    </submittedName>
</protein>
<dbReference type="Proteomes" id="UP000564644">
    <property type="component" value="Unassembled WGS sequence"/>
</dbReference>
<organism evidence="1 2">
    <name type="scientific">Cohnella zeiphila</name>
    <dbReference type="NCBI Taxonomy" id="2761120"/>
    <lineage>
        <taxon>Bacteria</taxon>
        <taxon>Bacillati</taxon>
        <taxon>Bacillota</taxon>
        <taxon>Bacilli</taxon>
        <taxon>Bacillales</taxon>
        <taxon>Paenibacillaceae</taxon>
        <taxon>Cohnella</taxon>
    </lineage>
</organism>
<accession>A0A7X0SJH8</accession>
<dbReference type="AlphaFoldDB" id="A0A7X0SJH8"/>